<feature type="transmembrane region" description="Helical" evidence="1">
    <location>
        <begin position="12"/>
        <end position="36"/>
    </location>
</feature>
<accession>A0A4Q7ZIR0</accession>
<keyword evidence="1" id="KW-0812">Transmembrane</keyword>
<evidence type="ECO:0000313" key="3">
    <source>
        <dbReference type="Proteomes" id="UP000292564"/>
    </source>
</evidence>
<evidence type="ECO:0000256" key="1">
    <source>
        <dbReference type="SAM" id="Phobius"/>
    </source>
</evidence>
<reference evidence="2 3" key="1">
    <citation type="submission" date="2019-02" db="EMBL/GenBank/DDBJ databases">
        <title>Sequencing the genomes of 1000 actinobacteria strains.</title>
        <authorList>
            <person name="Klenk H.-P."/>
        </authorList>
    </citation>
    <scope>NUCLEOTIDE SEQUENCE [LARGE SCALE GENOMIC DNA]</scope>
    <source>
        <strain evidence="2 3">DSM 45162</strain>
    </source>
</reference>
<keyword evidence="1" id="KW-1133">Transmembrane helix</keyword>
<protein>
    <submittedName>
        <fullName evidence="2">Uncharacterized protein</fullName>
    </submittedName>
</protein>
<dbReference type="Proteomes" id="UP000292564">
    <property type="component" value="Unassembled WGS sequence"/>
</dbReference>
<dbReference type="EMBL" id="SHKY01000001">
    <property type="protein sequence ID" value="RZU50105.1"/>
    <property type="molecule type" value="Genomic_DNA"/>
</dbReference>
<name>A0A4Q7ZIR0_9ACTN</name>
<proteinExistence type="predicted"/>
<dbReference type="AlphaFoldDB" id="A0A4Q7ZIR0"/>
<evidence type="ECO:0000313" key="2">
    <source>
        <dbReference type="EMBL" id="RZU50105.1"/>
    </source>
</evidence>
<dbReference type="RefSeq" id="WP_165449427.1">
    <property type="nucleotide sequence ID" value="NZ_SHKY01000001.1"/>
</dbReference>
<gene>
    <name evidence="2" type="ORF">EV385_1870</name>
</gene>
<keyword evidence="1" id="KW-0472">Membrane</keyword>
<keyword evidence="3" id="KW-1185">Reference proteome</keyword>
<sequence>MDRRYTRAARSEFALVFYLAAAGIAVVLVVAFAPWYDPVVTGALTP</sequence>
<comment type="caution">
    <text evidence="2">The sequence shown here is derived from an EMBL/GenBank/DDBJ whole genome shotgun (WGS) entry which is preliminary data.</text>
</comment>
<organism evidence="2 3">
    <name type="scientific">Krasilnikovia cinnamomea</name>
    <dbReference type="NCBI Taxonomy" id="349313"/>
    <lineage>
        <taxon>Bacteria</taxon>
        <taxon>Bacillati</taxon>
        <taxon>Actinomycetota</taxon>
        <taxon>Actinomycetes</taxon>
        <taxon>Micromonosporales</taxon>
        <taxon>Micromonosporaceae</taxon>
        <taxon>Krasilnikovia</taxon>
    </lineage>
</organism>